<feature type="transmembrane region" description="Helical" evidence="2">
    <location>
        <begin position="136"/>
        <end position="156"/>
    </location>
</feature>
<feature type="transmembrane region" description="Helical" evidence="2">
    <location>
        <begin position="105"/>
        <end position="124"/>
    </location>
</feature>
<protein>
    <recommendedName>
        <fullName evidence="5">DUF2254 domain-containing protein</fullName>
    </recommendedName>
</protein>
<evidence type="ECO:0000256" key="2">
    <source>
        <dbReference type="SAM" id="Phobius"/>
    </source>
</evidence>
<organism evidence="3 4">
    <name type="scientific">Pseudobythopirellula maris</name>
    <dbReference type="NCBI Taxonomy" id="2527991"/>
    <lineage>
        <taxon>Bacteria</taxon>
        <taxon>Pseudomonadati</taxon>
        <taxon>Planctomycetota</taxon>
        <taxon>Planctomycetia</taxon>
        <taxon>Pirellulales</taxon>
        <taxon>Lacipirellulaceae</taxon>
        <taxon>Pseudobythopirellula</taxon>
    </lineage>
</organism>
<dbReference type="OrthoDB" id="2955631at2"/>
<keyword evidence="2" id="KW-0812">Transmembrane</keyword>
<evidence type="ECO:0000256" key="1">
    <source>
        <dbReference type="SAM" id="MobiDB-lite"/>
    </source>
</evidence>
<keyword evidence="2" id="KW-1133">Transmembrane helix</keyword>
<keyword evidence="4" id="KW-1185">Reference proteome</keyword>
<sequence>MRTWIANLWLAATSGFWFLPTMMLLAGAALAVLGPMADREWGDWVPASLETTPTTARATLAALCGAMITITGVVCSTTVVAISITSAQLGPRLLRNFLGQSVTQATIGVCLGTSVYCLLLLRWVDKYEGTAFVPQMSVLLASLLSLATLLMIVYFIHRVAHSMQSHNVASDVAHDLDAAVDRLFPESIGDEASDDCDEDQKDPKRQRAEDRDKDEERHEQEAWRREWETFDEAEIDTVTFDKDGYLQAIDMDGLMTVAKRRDVCLRLRARPGDFVRSEEVLLESMPADRLKEDDLQRLHGSFLLGNQRTTQQDVECAVNELVEVAVRALSPGVNDPFTAITCVDRLGGVLRRLARRKLPSGVRADDDGEPRVVARPRRFDTILSAAFDQIRQNSVSVVSVSLRLLEALEAIDRSVVRQGDRVAIARQADLVLEGARSAGLTEADLKDLEERRSRFGQQQG</sequence>
<gene>
    <name evidence="3" type="ORF">Mal64_00370</name>
</gene>
<dbReference type="AlphaFoldDB" id="A0A5C5ZRH6"/>
<dbReference type="RefSeq" id="WP_146395498.1">
    <property type="nucleotide sequence ID" value="NZ_SJPQ01000001.1"/>
</dbReference>
<name>A0A5C5ZRH6_9BACT</name>
<feature type="region of interest" description="Disordered" evidence="1">
    <location>
        <begin position="188"/>
        <end position="222"/>
    </location>
</feature>
<feature type="transmembrane region" description="Helical" evidence="2">
    <location>
        <begin position="55"/>
        <end position="84"/>
    </location>
</feature>
<reference evidence="3 4" key="1">
    <citation type="submission" date="2019-02" db="EMBL/GenBank/DDBJ databases">
        <title>Deep-cultivation of Planctomycetes and their phenomic and genomic characterization uncovers novel biology.</title>
        <authorList>
            <person name="Wiegand S."/>
            <person name="Jogler M."/>
            <person name="Boedeker C."/>
            <person name="Pinto D."/>
            <person name="Vollmers J."/>
            <person name="Rivas-Marin E."/>
            <person name="Kohn T."/>
            <person name="Peeters S.H."/>
            <person name="Heuer A."/>
            <person name="Rast P."/>
            <person name="Oberbeckmann S."/>
            <person name="Bunk B."/>
            <person name="Jeske O."/>
            <person name="Meyerdierks A."/>
            <person name="Storesund J.E."/>
            <person name="Kallscheuer N."/>
            <person name="Luecker S."/>
            <person name="Lage O.M."/>
            <person name="Pohl T."/>
            <person name="Merkel B.J."/>
            <person name="Hornburger P."/>
            <person name="Mueller R.-W."/>
            <person name="Bruemmer F."/>
            <person name="Labrenz M."/>
            <person name="Spormann A.M."/>
            <person name="Op Den Camp H."/>
            <person name="Overmann J."/>
            <person name="Amann R."/>
            <person name="Jetten M.S.M."/>
            <person name="Mascher T."/>
            <person name="Medema M.H."/>
            <person name="Devos D.P."/>
            <person name="Kaster A.-K."/>
            <person name="Ovreas L."/>
            <person name="Rohde M."/>
            <person name="Galperin M.Y."/>
            <person name="Jogler C."/>
        </authorList>
    </citation>
    <scope>NUCLEOTIDE SEQUENCE [LARGE SCALE GENOMIC DNA]</scope>
    <source>
        <strain evidence="3 4">Mal64</strain>
    </source>
</reference>
<evidence type="ECO:0000313" key="3">
    <source>
        <dbReference type="EMBL" id="TWT89658.1"/>
    </source>
</evidence>
<evidence type="ECO:0008006" key="5">
    <source>
        <dbReference type="Google" id="ProtNLM"/>
    </source>
</evidence>
<feature type="compositionally biased region" description="Acidic residues" evidence="1">
    <location>
        <begin position="188"/>
        <end position="200"/>
    </location>
</feature>
<proteinExistence type="predicted"/>
<dbReference type="EMBL" id="SJPQ01000001">
    <property type="protein sequence ID" value="TWT89658.1"/>
    <property type="molecule type" value="Genomic_DNA"/>
</dbReference>
<comment type="caution">
    <text evidence="3">The sequence shown here is derived from an EMBL/GenBank/DDBJ whole genome shotgun (WGS) entry which is preliminary data.</text>
</comment>
<dbReference type="Proteomes" id="UP000315440">
    <property type="component" value="Unassembled WGS sequence"/>
</dbReference>
<accession>A0A5C5ZRH6</accession>
<keyword evidence="2" id="KW-0472">Membrane</keyword>
<dbReference type="InterPro" id="IPR018723">
    <property type="entry name" value="DUF2254_membrane"/>
</dbReference>
<evidence type="ECO:0000313" key="4">
    <source>
        <dbReference type="Proteomes" id="UP000315440"/>
    </source>
</evidence>
<dbReference type="Pfam" id="PF10011">
    <property type="entry name" value="DUF2254"/>
    <property type="match status" value="1"/>
</dbReference>
<feature type="compositionally biased region" description="Basic and acidic residues" evidence="1">
    <location>
        <begin position="201"/>
        <end position="222"/>
    </location>
</feature>